<accession>A0A345D7R3</accession>
<sequence length="228" mass="25932">MKNKYFKHSKISEAKFRQILRYFALDLTATECAALSGISVRSINTIYLKIRRRLVIVCLQGSPLKGELKADESYFGPHRVRGKRGRGASGKTIVFGLLKRDGNIYTEIMPDASKASLQAIIRGKADINSVIHTDGWRGYNGLVDIGFDKHFRVNHGADEFVNGSNHVNGIESFWSYAKRRLVQFNGVPKNTFLLHLKETEFRFNHRKSDLYKVLLNMLRDEPLLNSAS</sequence>
<dbReference type="AlphaFoldDB" id="A0A345D7R3"/>
<protein>
    <recommendedName>
        <fullName evidence="1">ISXO2-like transposase domain-containing protein</fullName>
    </recommendedName>
</protein>
<reference evidence="3" key="1">
    <citation type="submission" date="2018-07" db="EMBL/GenBank/DDBJ databases">
        <authorList>
            <person name="Kim H."/>
        </authorList>
    </citation>
    <scope>NUCLEOTIDE SEQUENCE [LARGE SCALE GENOMIC DNA]</scope>
    <source>
        <strain evidence="3">F02</strain>
    </source>
</reference>
<dbReference type="InterPro" id="IPR053164">
    <property type="entry name" value="IS1016-like_transposase"/>
</dbReference>
<dbReference type="PANTHER" id="PTHR47163:SF2">
    <property type="entry name" value="SI:DKEY-17M8.2"/>
    <property type="match status" value="1"/>
</dbReference>
<dbReference type="KEGG" id="hyf:DTO96_100104"/>
<dbReference type="PANTHER" id="PTHR47163">
    <property type="entry name" value="DDE_TNP_IS1595 DOMAIN-CONTAINING PROTEIN"/>
    <property type="match status" value="1"/>
</dbReference>
<dbReference type="SMART" id="SM01126">
    <property type="entry name" value="DDE_Tnp_IS1595"/>
    <property type="match status" value="1"/>
</dbReference>
<dbReference type="Pfam" id="PF12762">
    <property type="entry name" value="DDE_Tnp_IS1595"/>
    <property type="match status" value="1"/>
</dbReference>
<dbReference type="EMBL" id="CP031124">
    <property type="protein sequence ID" value="AXF84401.1"/>
    <property type="molecule type" value="Genomic_DNA"/>
</dbReference>
<evidence type="ECO:0000313" key="3">
    <source>
        <dbReference type="Proteomes" id="UP000252182"/>
    </source>
</evidence>
<dbReference type="RefSeq" id="WP_114561708.1">
    <property type="nucleotide sequence ID" value="NZ_CP031124.1"/>
</dbReference>
<feature type="domain" description="ISXO2-like transposase" evidence="1">
    <location>
        <begin position="63"/>
        <end position="204"/>
    </location>
</feature>
<evidence type="ECO:0000313" key="2">
    <source>
        <dbReference type="EMBL" id="AXF84401.1"/>
    </source>
</evidence>
<proteinExistence type="predicted"/>
<dbReference type="OrthoDB" id="9783459at2"/>
<gene>
    <name evidence="2" type="ORF">DTO96_100104</name>
</gene>
<organism evidence="2 3">
    <name type="scientific">Ephemeroptericola cinctiostellae</name>
    <dbReference type="NCBI Taxonomy" id="2268024"/>
    <lineage>
        <taxon>Bacteria</taxon>
        <taxon>Pseudomonadati</taxon>
        <taxon>Pseudomonadota</taxon>
        <taxon>Betaproteobacteria</taxon>
        <taxon>Burkholderiales</taxon>
        <taxon>Burkholderiaceae</taxon>
        <taxon>Ephemeroptericola</taxon>
    </lineage>
</organism>
<name>A0A345D7R3_9BURK</name>
<dbReference type="NCBIfam" id="NF033547">
    <property type="entry name" value="transpos_IS1595"/>
    <property type="match status" value="1"/>
</dbReference>
<dbReference type="Proteomes" id="UP000252182">
    <property type="component" value="Chromosome"/>
</dbReference>
<evidence type="ECO:0000259" key="1">
    <source>
        <dbReference type="SMART" id="SM01126"/>
    </source>
</evidence>
<keyword evidence="3" id="KW-1185">Reference proteome</keyword>
<dbReference type="InterPro" id="IPR024445">
    <property type="entry name" value="Tnp_ISXO2-like"/>
</dbReference>